<reference evidence="2 3" key="1">
    <citation type="submission" date="2018-08" db="EMBL/GenBank/DDBJ databases">
        <title>A genome reference for cultivated species of the human gut microbiota.</title>
        <authorList>
            <person name="Zou Y."/>
            <person name="Xue W."/>
            <person name="Luo G."/>
        </authorList>
    </citation>
    <scope>NUCLEOTIDE SEQUENCE [LARGE SCALE GENOMIC DNA]</scope>
    <source>
        <strain evidence="2 3">AF19-21</strain>
    </source>
</reference>
<evidence type="ECO:0000313" key="3">
    <source>
        <dbReference type="Proteomes" id="UP000261111"/>
    </source>
</evidence>
<dbReference type="SUPFAM" id="SSF88697">
    <property type="entry name" value="PUA domain-like"/>
    <property type="match status" value="1"/>
</dbReference>
<protein>
    <submittedName>
        <fullName evidence="2">DUF3850 domain-containing protein</fullName>
    </submittedName>
</protein>
<dbReference type="RefSeq" id="WP_117441133.1">
    <property type="nucleotide sequence ID" value="NZ_QVIA01000020.1"/>
</dbReference>
<dbReference type="GeneID" id="93336384"/>
<accession>A0A3E2WMM7</accession>
<evidence type="ECO:0000313" key="2">
    <source>
        <dbReference type="EMBL" id="RGC28371.1"/>
    </source>
</evidence>
<dbReference type="AlphaFoldDB" id="A0A3E2WMM7"/>
<organism evidence="2 3">
    <name type="scientific">Hungatella hathewayi</name>
    <dbReference type="NCBI Taxonomy" id="154046"/>
    <lineage>
        <taxon>Bacteria</taxon>
        <taxon>Bacillati</taxon>
        <taxon>Bacillota</taxon>
        <taxon>Clostridia</taxon>
        <taxon>Lachnospirales</taxon>
        <taxon>Lachnospiraceae</taxon>
        <taxon>Hungatella</taxon>
    </lineage>
</organism>
<evidence type="ECO:0000259" key="1">
    <source>
        <dbReference type="Pfam" id="PF12961"/>
    </source>
</evidence>
<dbReference type="InterPro" id="IPR039440">
    <property type="entry name" value="DUF3850"/>
</dbReference>
<dbReference type="Gene3D" id="2.30.130.30">
    <property type="entry name" value="Hypothetical protein"/>
    <property type="match status" value="1"/>
</dbReference>
<dbReference type="InterPro" id="IPR015947">
    <property type="entry name" value="PUA-like_sf"/>
</dbReference>
<feature type="domain" description="DUF3850" evidence="1">
    <location>
        <begin position="3"/>
        <end position="83"/>
    </location>
</feature>
<dbReference type="EMBL" id="QVIA01000020">
    <property type="protein sequence ID" value="RGC28371.1"/>
    <property type="molecule type" value="Genomic_DNA"/>
</dbReference>
<name>A0A3E2WMM7_9FIRM</name>
<gene>
    <name evidence="2" type="ORF">DWX41_16750</name>
</gene>
<proteinExistence type="predicted"/>
<sequence>MLHQLKIESKYFKKIVEGDKTYEVRENDRNFHKGDYLGLNEIADHVCNENGEQLETGNFILVKVLDVLSDNRFVKQGHVIMSIRPCEIKEMEWDYAPWYSECNAEAPMIPKIASI</sequence>
<comment type="caution">
    <text evidence="2">The sequence shown here is derived from an EMBL/GenBank/DDBJ whole genome shotgun (WGS) entry which is preliminary data.</text>
</comment>
<dbReference type="Pfam" id="PF12961">
    <property type="entry name" value="DUF3850"/>
    <property type="match status" value="1"/>
</dbReference>
<dbReference type="Proteomes" id="UP000261111">
    <property type="component" value="Unassembled WGS sequence"/>
</dbReference>